<feature type="domain" description="HEPN" evidence="1">
    <location>
        <begin position="8"/>
        <end position="115"/>
    </location>
</feature>
<reference evidence="2 3" key="1">
    <citation type="journal article" date="2019" name="Nat. Microbiol.">
        <title>Wide diversity of methane and short-chain alkane metabolisms in uncultured archaea.</title>
        <authorList>
            <person name="Borrel G."/>
            <person name="Adam P.S."/>
            <person name="McKay L.J."/>
            <person name="Chen L.X."/>
            <person name="Sierra-Garcia I.N."/>
            <person name="Sieber C.M."/>
            <person name="Letourneur Q."/>
            <person name="Ghozlane A."/>
            <person name="Andersen G.L."/>
            <person name="Li W.J."/>
            <person name="Hallam S.J."/>
            <person name="Muyzer G."/>
            <person name="de Oliveira V.M."/>
            <person name="Inskeep W.P."/>
            <person name="Banfield J.F."/>
            <person name="Gribaldo S."/>
        </authorList>
    </citation>
    <scope>NUCLEOTIDE SEQUENCE [LARGE SCALE GENOMIC DNA]</scope>
    <source>
        <strain evidence="2">NM1b</strain>
    </source>
</reference>
<dbReference type="InterPro" id="IPR007842">
    <property type="entry name" value="HEPN_dom"/>
</dbReference>
<dbReference type="EMBL" id="RXIL01000120">
    <property type="protein sequence ID" value="RZN67958.1"/>
    <property type="molecule type" value="Genomic_DNA"/>
</dbReference>
<comment type="caution">
    <text evidence="2">The sequence shown here is derived from an EMBL/GenBank/DDBJ whole genome shotgun (WGS) entry which is preliminary data.</text>
</comment>
<dbReference type="PROSITE" id="PS50910">
    <property type="entry name" value="HEPN"/>
    <property type="match status" value="1"/>
</dbReference>
<dbReference type="SMART" id="SM00748">
    <property type="entry name" value="HEPN"/>
    <property type="match status" value="1"/>
</dbReference>
<evidence type="ECO:0000313" key="2">
    <source>
        <dbReference type="EMBL" id="RZN67958.1"/>
    </source>
</evidence>
<dbReference type="SUPFAM" id="SSF81593">
    <property type="entry name" value="Nucleotidyltransferase substrate binding subunit/domain"/>
    <property type="match status" value="1"/>
</dbReference>
<evidence type="ECO:0000259" key="1">
    <source>
        <dbReference type="PROSITE" id="PS50910"/>
    </source>
</evidence>
<dbReference type="Proteomes" id="UP000320766">
    <property type="component" value="Unassembled WGS sequence"/>
</dbReference>
<organism evidence="2 3">
    <name type="scientific">Candidatus Methanolliviera hydrocarbonicum</name>
    <dbReference type="NCBI Taxonomy" id="2491085"/>
    <lineage>
        <taxon>Archaea</taxon>
        <taxon>Methanobacteriati</taxon>
        <taxon>Methanobacteriota</taxon>
        <taxon>Candidatus Methanoliparia</taxon>
        <taxon>Candidatus Methanoliparales</taxon>
        <taxon>Candidatus Methanollivieraceae</taxon>
        <taxon>Candidatus Methanolliviera</taxon>
    </lineage>
</organism>
<gene>
    <name evidence="2" type="ORF">EF807_06765</name>
</gene>
<dbReference type="AlphaFoldDB" id="A0A520KVG6"/>
<proteinExistence type="predicted"/>
<accession>A0A520KVG6</accession>
<sequence length="124" mass="14794">MRRWKDWLRQSERKLRSAKWDLKGEFFEDACFSAQQAAELAVKALLERRGTILRGHSIYAMMKEVMRDEEMLERARILDQYYIPTRYPNGFDVGAPMDYYTEKQAKGAIEYAEDIIEFVKREVE</sequence>
<dbReference type="Pfam" id="PF05168">
    <property type="entry name" value="HEPN"/>
    <property type="match status" value="1"/>
</dbReference>
<dbReference type="Gene3D" id="1.20.120.330">
    <property type="entry name" value="Nucleotidyltransferases domain 2"/>
    <property type="match status" value="1"/>
</dbReference>
<name>A0A520KVG6_9EURY</name>
<evidence type="ECO:0000313" key="3">
    <source>
        <dbReference type="Proteomes" id="UP000320766"/>
    </source>
</evidence>
<protein>
    <submittedName>
        <fullName evidence="2">HEPN domain-containing protein</fullName>
    </submittedName>
</protein>